<organism evidence="4 5">
    <name type="scientific">Cytobacillus spartinae</name>
    <dbReference type="NCBI Taxonomy" id="3299023"/>
    <lineage>
        <taxon>Bacteria</taxon>
        <taxon>Bacillati</taxon>
        <taxon>Bacillota</taxon>
        <taxon>Bacilli</taxon>
        <taxon>Bacillales</taxon>
        <taxon>Bacillaceae</taxon>
        <taxon>Cytobacillus</taxon>
    </lineage>
</organism>
<keyword evidence="2" id="KW-0479">Metal-binding</keyword>
<dbReference type="Pfam" id="PF12850">
    <property type="entry name" value="Metallophos_2"/>
    <property type="match status" value="1"/>
</dbReference>
<dbReference type="Proteomes" id="UP001601059">
    <property type="component" value="Unassembled WGS sequence"/>
</dbReference>
<accession>A0ABW6KI27</accession>
<evidence type="ECO:0000256" key="2">
    <source>
        <dbReference type="RuleBase" id="RU362039"/>
    </source>
</evidence>
<sequence length="172" mass="19823">MAKVLIVSDSHGLTSELVELKNRHEHEVDLMIHCGDSELEATDNAIENFVTVRGNCDYEIRYQDDVLEETAGKKFFVTHGHLYSVKSSLISLLYRAQEHQANIVCFGHSHILGAEMVQGILFINPGSLRLPRRRMERTYVILDIKEENVYLHVFDFDQGEIMELRDTFTLNK</sequence>
<comment type="similarity">
    <text evidence="1 2">Belongs to the metallophosphoesterase superfamily. YfcE family.</text>
</comment>
<dbReference type="SUPFAM" id="SSF56300">
    <property type="entry name" value="Metallo-dependent phosphatases"/>
    <property type="match status" value="1"/>
</dbReference>
<name>A0ABW6KI27_9BACI</name>
<evidence type="ECO:0000313" key="5">
    <source>
        <dbReference type="Proteomes" id="UP001601059"/>
    </source>
</evidence>
<dbReference type="CDD" id="cd00841">
    <property type="entry name" value="MPP_YfcE"/>
    <property type="match status" value="1"/>
</dbReference>
<proteinExistence type="inferred from homology"/>
<comment type="cofactor">
    <cofactor evidence="2">
        <name>a divalent metal cation</name>
        <dbReference type="ChEBI" id="CHEBI:60240"/>
    </cofactor>
</comment>
<evidence type="ECO:0000259" key="3">
    <source>
        <dbReference type="Pfam" id="PF12850"/>
    </source>
</evidence>
<dbReference type="InterPro" id="IPR000979">
    <property type="entry name" value="Phosphodiesterase_MJ0936/Vps29"/>
</dbReference>
<comment type="caution">
    <text evidence="4">The sequence shown here is derived from an EMBL/GenBank/DDBJ whole genome shotgun (WGS) entry which is preliminary data.</text>
</comment>
<feature type="domain" description="Calcineurin-like phosphoesterase" evidence="3">
    <location>
        <begin position="3"/>
        <end position="146"/>
    </location>
</feature>
<protein>
    <recommendedName>
        <fullName evidence="2">Phosphoesterase</fullName>
        <ecNumber evidence="2">3.1.4.-</ecNumber>
    </recommendedName>
</protein>
<dbReference type="Gene3D" id="3.60.21.10">
    <property type="match status" value="1"/>
</dbReference>
<reference evidence="4 5" key="1">
    <citation type="submission" date="2024-08" db="EMBL/GenBank/DDBJ databases">
        <title>Two novel Cytobacillus novel species.</title>
        <authorList>
            <person name="Liu G."/>
        </authorList>
    </citation>
    <scope>NUCLEOTIDE SEQUENCE [LARGE SCALE GENOMIC DNA]</scope>
    <source>
        <strain evidence="4 5">FJAT-54145</strain>
    </source>
</reference>
<dbReference type="NCBIfam" id="TIGR00040">
    <property type="entry name" value="yfcE"/>
    <property type="match status" value="1"/>
</dbReference>
<dbReference type="EMBL" id="JBIACK010000019">
    <property type="protein sequence ID" value="MFE8703796.1"/>
    <property type="molecule type" value="Genomic_DNA"/>
</dbReference>
<dbReference type="InterPro" id="IPR024654">
    <property type="entry name" value="Calcineurin-like_PHP_lpxH"/>
</dbReference>
<evidence type="ECO:0000256" key="1">
    <source>
        <dbReference type="ARBA" id="ARBA00008950"/>
    </source>
</evidence>
<dbReference type="PANTHER" id="PTHR11124">
    <property type="entry name" value="VACUOLAR SORTING PROTEIN VPS29"/>
    <property type="match status" value="1"/>
</dbReference>
<dbReference type="EC" id="3.1.4.-" evidence="2"/>
<evidence type="ECO:0000313" key="4">
    <source>
        <dbReference type="EMBL" id="MFE8703796.1"/>
    </source>
</evidence>
<dbReference type="RefSeq" id="WP_389364632.1">
    <property type="nucleotide sequence ID" value="NZ_JBIACK010000019.1"/>
</dbReference>
<gene>
    <name evidence="4" type="ORF">ACFYKX_24810</name>
</gene>
<dbReference type="InterPro" id="IPR029052">
    <property type="entry name" value="Metallo-depent_PP-like"/>
</dbReference>
<dbReference type="InterPro" id="IPR041802">
    <property type="entry name" value="MPP_YfcE"/>
</dbReference>
<keyword evidence="5" id="KW-1185">Reference proteome</keyword>